<dbReference type="PANTHER" id="PTHR30250">
    <property type="entry name" value="PST FAMILY PREDICTED COLANIC ACID TRANSPORTER"/>
    <property type="match status" value="1"/>
</dbReference>
<dbReference type="GO" id="GO:0005886">
    <property type="term" value="C:plasma membrane"/>
    <property type="evidence" value="ECO:0007669"/>
    <property type="project" value="UniProtKB-SubCell"/>
</dbReference>
<comment type="subcellular location">
    <subcellularLocation>
        <location evidence="1">Cell membrane</location>
        <topology evidence="1">Multi-pass membrane protein</topology>
    </subcellularLocation>
</comment>
<name>A0A2Z2HZC0_9EURY</name>
<keyword evidence="3 6" id="KW-0812">Transmembrane</keyword>
<dbReference type="EMBL" id="CP019893">
    <property type="protein sequence ID" value="ARS91307.1"/>
    <property type="molecule type" value="Genomic_DNA"/>
</dbReference>
<feature type="transmembrane region" description="Helical" evidence="6">
    <location>
        <begin position="182"/>
        <end position="204"/>
    </location>
</feature>
<feature type="transmembrane region" description="Helical" evidence="6">
    <location>
        <begin position="304"/>
        <end position="322"/>
    </location>
</feature>
<evidence type="ECO:0000313" key="8">
    <source>
        <dbReference type="Proteomes" id="UP000250088"/>
    </source>
</evidence>
<keyword evidence="2" id="KW-1003">Cell membrane</keyword>
<accession>A0A2Z2HZC0</accession>
<feature type="transmembrane region" description="Helical" evidence="6">
    <location>
        <begin position="111"/>
        <end position="133"/>
    </location>
</feature>
<proteinExistence type="predicted"/>
<dbReference type="Proteomes" id="UP000250088">
    <property type="component" value="Chromosome"/>
</dbReference>
<gene>
    <name evidence="7" type="ORF">B1756_17325</name>
</gene>
<dbReference type="InterPro" id="IPR050833">
    <property type="entry name" value="Poly_Biosynth_Transport"/>
</dbReference>
<evidence type="ECO:0000256" key="1">
    <source>
        <dbReference type="ARBA" id="ARBA00004651"/>
    </source>
</evidence>
<feature type="transmembrane region" description="Helical" evidence="6">
    <location>
        <begin position="84"/>
        <end position="105"/>
    </location>
</feature>
<dbReference type="OrthoDB" id="202076at2157"/>
<feature type="transmembrane region" description="Helical" evidence="6">
    <location>
        <begin position="43"/>
        <end position="63"/>
    </location>
</feature>
<feature type="transmembrane region" description="Helical" evidence="6">
    <location>
        <begin position="154"/>
        <end position="176"/>
    </location>
</feature>
<feature type="transmembrane region" description="Helical" evidence="6">
    <location>
        <begin position="455"/>
        <end position="479"/>
    </location>
</feature>
<feature type="transmembrane region" description="Helical" evidence="6">
    <location>
        <begin position="20"/>
        <end position="37"/>
    </location>
</feature>
<protein>
    <submittedName>
        <fullName evidence="7">Flippase</fullName>
    </submittedName>
</protein>
<keyword evidence="8" id="KW-1185">Reference proteome</keyword>
<dbReference type="KEGG" id="naj:B1756_17325"/>
<dbReference type="GeneID" id="32895872"/>
<evidence type="ECO:0000256" key="3">
    <source>
        <dbReference type="ARBA" id="ARBA00022692"/>
    </source>
</evidence>
<dbReference type="PANTHER" id="PTHR30250:SF11">
    <property type="entry name" value="O-ANTIGEN TRANSPORTER-RELATED"/>
    <property type="match status" value="1"/>
</dbReference>
<evidence type="ECO:0000313" key="7">
    <source>
        <dbReference type="EMBL" id="ARS91307.1"/>
    </source>
</evidence>
<keyword evidence="4 6" id="KW-1133">Transmembrane helix</keyword>
<evidence type="ECO:0000256" key="2">
    <source>
        <dbReference type="ARBA" id="ARBA00022475"/>
    </source>
</evidence>
<keyword evidence="5 6" id="KW-0472">Membrane</keyword>
<reference evidence="8" key="1">
    <citation type="submission" date="2017-02" db="EMBL/GenBank/DDBJ databases">
        <title>Natronthermophilus aegyptiacus gen. nov.,sp. nov., an aerobic, extremely halophilic alkalithermophilic archaeon isolated from the athalassohaline Wadi An Natrun, Egypt.</title>
        <authorList>
            <person name="Zhao B."/>
        </authorList>
    </citation>
    <scope>NUCLEOTIDE SEQUENCE [LARGE SCALE GENOMIC DNA]</scope>
    <source>
        <strain evidence="8">JW/NM-HA 15</strain>
    </source>
</reference>
<sequence>MSRQEHIVRGFKATLVARAVYMISSALLMWVLASYLLDPDGYGALYWAIGILAVVQLFADLGLGKSVARYVSEYRETDAGQIPYLLRSTIAVKLIVLAVVCYALLLFHEQIAILLGDPSAAPFLAIGVLYIIANSFNVFSQVALQGFNRLEYSAAVQAISGAARLAFAVAFVLLGFGALGALFGYVVGYAIAAVVGLGIIYLTFYRPTEPADEYEEGLSRRLLEYSVPLTATRSANVIDKQIDTVLVGVFLTPTAVAFYTLGKQITDFVLAPAESLGFTISPNFGEQKAAGKLEQARQIYETSLTHTMLVYVPAAVGLVLVAEPFVTLVFGADYAGAVPVLQILAGFVLLQSITNLTSDSLDYLGRARERAIAKGATSIANFGLNILLIPTIGVVGAAIATVMTHTVYVAVNLYVVHLELSLRLRRLARSIGLICAITAVMAGAVWLVVPMISSPVMLVGAIALGAATWAVLAVVSGMLDLRQVRSVVRSGESH</sequence>
<evidence type="ECO:0000256" key="6">
    <source>
        <dbReference type="SAM" id="Phobius"/>
    </source>
</evidence>
<feature type="transmembrane region" description="Helical" evidence="6">
    <location>
        <begin position="371"/>
        <end position="389"/>
    </location>
</feature>
<dbReference type="InterPro" id="IPR002797">
    <property type="entry name" value="Polysacc_synth"/>
</dbReference>
<feature type="transmembrane region" description="Helical" evidence="6">
    <location>
        <begin position="328"/>
        <end position="350"/>
    </location>
</feature>
<dbReference type="RefSeq" id="WP_086889674.1">
    <property type="nucleotide sequence ID" value="NZ_CP019893.1"/>
</dbReference>
<evidence type="ECO:0000256" key="4">
    <source>
        <dbReference type="ARBA" id="ARBA00022989"/>
    </source>
</evidence>
<feature type="transmembrane region" description="Helical" evidence="6">
    <location>
        <begin position="427"/>
        <end position="449"/>
    </location>
</feature>
<evidence type="ECO:0000256" key="5">
    <source>
        <dbReference type="ARBA" id="ARBA00023136"/>
    </source>
</evidence>
<dbReference type="AlphaFoldDB" id="A0A2Z2HZC0"/>
<dbReference type="CDD" id="cd13128">
    <property type="entry name" value="MATE_Wzx_like"/>
    <property type="match status" value="1"/>
</dbReference>
<organism evidence="7 8">
    <name type="scientific">Natrarchaeobaculum aegyptiacum</name>
    <dbReference type="NCBI Taxonomy" id="745377"/>
    <lineage>
        <taxon>Archaea</taxon>
        <taxon>Methanobacteriati</taxon>
        <taxon>Methanobacteriota</taxon>
        <taxon>Stenosarchaea group</taxon>
        <taxon>Halobacteria</taxon>
        <taxon>Halobacteriales</taxon>
        <taxon>Natrialbaceae</taxon>
        <taxon>Natrarchaeobaculum</taxon>
    </lineage>
</organism>
<dbReference type="Pfam" id="PF01943">
    <property type="entry name" value="Polysacc_synt"/>
    <property type="match status" value="1"/>
</dbReference>